<dbReference type="GO" id="GO:0019814">
    <property type="term" value="C:immunoglobulin complex"/>
    <property type="evidence" value="ECO:0000318"/>
    <property type="project" value="GO_Central"/>
</dbReference>
<dbReference type="Bgee" id="ENSLOCG00000000701">
    <property type="expression patterns" value="Expressed in bone element and 6 other cell types or tissues"/>
</dbReference>
<protein>
    <recommendedName>
        <fullName evidence="2">Ig-like domain-containing protein</fullName>
    </recommendedName>
</protein>
<keyword evidence="4" id="KW-1185">Reference proteome</keyword>
<evidence type="ECO:0000313" key="3">
    <source>
        <dbReference type="Ensembl" id="ENSLOCP00000000776.1"/>
    </source>
</evidence>
<dbReference type="InterPro" id="IPR036179">
    <property type="entry name" value="Ig-like_dom_sf"/>
</dbReference>
<dbReference type="InterPro" id="IPR050150">
    <property type="entry name" value="IgV_Light_Chain"/>
</dbReference>
<evidence type="ECO:0000256" key="1">
    <source>
        <dbReference type="SAM" id="SignalP"/>
    </source>
</evidence>
<feature type="domain" description="Ig-like" evidence="2">
    <location>
        <begin position="35"/>
        <end position="136"/>
    </location>
</feature>
<dbReference type="InParanoid" id="W5LXB9"/>
<dbReference type="SUPFAM" id="SSF48726">
    <property type="entry name" value="Immunoglobulin"/>
    <property type="match status" value="1"/>
</dbReference>
<dbReference type="STRING" id="7918.ENSLOCP00000000776"/>
<dbReference type="GO" id="GO:0006955">
    <property type="term" value="P:immune response"/>
    <property type="evidence" value="ECO:0000318"/>
    <property type="project" value="GO_Central"/>
</dbReference>
<organism evidence="3 4">
    <name type="scientific">Lepisosteus oculatus</name>
    <name type="common">Spotted gar</name>
    <dbReference type="NCBI Taxonomy" id="7918"/>
    <lineage>
        <taxon>Eukaryota</taxon>
        <taxon>Metazoa</taxon>
        <taxon>Chordata</taxon>
        <taxon>Craniata</taxon>
        <taxon>Vertebrata</taxon>
        <taxon>Euteleostomi</taxon>
        <taxon>Actinopterygii</taxon>
        <taxon>Neopterygii</taxon>
        <taxon>Holostei</taxon>
        <taxon>Semionotiformes</taxon>
        <taxon>Lepisosteidae</taxon>
        <taxon>Lepisosteus</taxon>
    </lineage>
</organism>
<dbReference type="PROSITE" id="PS50835">
    <property type="entry name" value="IG_LIKE"/>
    <property type="match status" value="1"/>
</dbReference>
<dbReference type="SMART" id="SM00406">
    <property type="entry name" value="IGv"/>
    <property type="match status" value="1"/>
</dbReference>
<evidence type="ECO:0000313" key="4">
    <source>
        <dbReference type="Proteomes" id="UP000018468"/>
    </source>
</evidence>
<keyword evidence="1" id="KW-0732">Signal</keyword>
<name>W5LXB9_LEPOC</name>
<sequence length="136" mass="14834">MSRTFRATDTHSTMMPLILLLGTLVLFAQDSIGQINVTQSPKAVSALPGQTATINCKTSESVTDSDGDDLIYWFQQKPGEAPKHLIYWANRRQSGIPERFSGSGSGTDFTLTVSGVLAEDAGDYYCLGYKSNQFTQ</sequence>
<dbReference type="FunFam" id="2.60.40.10:FF:001495">
    <property type="entry name" value="Si:dkey-234i14.13"/>
    <property type="match status" value="1"/>
</dbReference>
<dbReference type="Proteomes" id="UP000018468">
    <property type="component" value="Unassembled WGS sequence"/>
</dbReference>
<dbReference type="SMART" id="SM00409">
    <property type="entry name" value="IG"/>
    <property type="match status" value="1"/>
</dbReference>
<proteinExistence type="predicted"/>
<dbReference type="HOGENOM" id="CLU_077975_4_3_1"/>
<feature type="signal peptide" evidence="1">
    <location>
        <begin position="1"/>
        <end position="33"/>
    </location>
</feature>
<dbReference type="InterPro" id="IPR013106">
    <property type="entry name" value="Ig_V-set"/>
</dbReference>
<dbReference type="eggNOG" id="ENOG502S3KF">
    <property type="taxonomic scope" value="Eukaryota"/>
</dbReference>
<dbReference type="InterPro" id="IPR007110">
    <property type="entry name" value="Ig-like_dom"/>
</dbReference>
<dbReference type="InterPro" id="IPR013783">
    <property type="entry name" value="Ig-like_fold"/>
</dbReference>
<dbReference type="AlphaFoldDB" id="W5LXB9"/>
<dbReference type="GeneTree" id="ENSGT01150000286991"/>
<feature type="chain" id="PRO_5004865233" description="Ig-like domain-containing protein" evidence="1">
    <location>
        <begin position="34"/>
        <end position="136"/>
    </location>
</feature>
<dbReference type="PANTHER" id="PTHR23267">
    <property type="entry name" value="IMMUNOGLOBULIN LIGHT CHAIN"/>
    <property type="match status" value="1"/>
</dbReference>
<reference evidence="3" key="2">
    <citation type="submission" date="2025-08" db="UniProtKB">
        <authorList>
            <consortium name="Ensembl"/>
        </authorList>
    </citation>
    <scope>IDENTIFICATION</scope>
</reference>
<accession>W5LXB9</accession>
<evidence type="ECO:0000259" key="2">
    <source>
        <dbReference type="PROSITE" id="PS50835"/>
    </source>
</evidence>
<dbReference type="InterPro" id="IPR003599">
    <property type="entry name" value="Ig_sub"/>
</dbReference>
<dbReference type="OMA" id="DSSQRHY"/>
<reference evidence="4" key="1">
    <citation type="submission" date="2011-12" db="EMBL/GenBank/DDBJ databases">
        <title>The Draft Genome of Lepisosteus oculatus.</title>
        <authorList>
            <consortium name="The Broad Institute Genome Assembly &amp; Analysis Group"/>
            <consortium name="Computational R&amp;D Group"/>
            <consortium name="and Sequencing Platform"/>
            <person name="Di Palma F."/>
            <person name="Alfoldi J."/>
            <person name="Johnson J."/>
            <person name="Berlin A."/>
            <person name="Gnerre S."/>
            <person name="Jaffe D."/>
            <person name="MacCallum I."/>
            <person name="Young S."/>
            <person name="Walker B.J."/>
            <person name="Lander E.S."/>
            <person name="Lindblad-Toh K."/>
        </authorList>
    </citation>
    <scope>NUCLEOTIDE SEQUENCE [LARGE SCALE GENOMIC DNA]</scope>
</reference>
<dbReference type="Pfam" id="PF07686">
    <property type="entry name" value="V-set"/>
    <property type="match status" value="1"/>
</dbReference>
<reference evidence="3" key="3">
    <citation type="submission" date="2025-09" db="UniProtKB">
        <authorList>
            <consortium name="Ensembl"/>
        </authorList>
    </citation>
    <scope>IDENTIFICATION</scope>
</reference>
<dbReference type="Gene3D" id="2.60.40.10">
    <property type="entry name" value="Immunoglobulins"/>
    <property type="match status" value="1"/>
</dbReference>
<dbReference type="Ensembl" id="ENSLOCT00000000780.1">
    <property type="protein sequence ID" value="ENSLOCP00000000776.1"/>
    <property type="gene ID" value="ENSLOCG00000000701.1"/>
</dbReference>